<protein>
    <submittedName>
        <fullName evidence="1">Uncharacterized protein</fullName>
    </submittedName>
</protein>
<evidence type="ECO:0000313" key="1">
    <source>
        <dbReference type="EMBL" id="GBM19814.1"/>
    </source>
</evidence>
<reference evidence="1 2" key="1">
    <citation type="journal article" date="2019" name="Sci. Rep.">
        <title>Orb-weaving spider Araneus ventricosus genome elucidates the spidroin gene catalogue.</title>
        <authorList>
            <person name="Kono N."/>
            <person name="Nakamura H."/>
            <person name="Ohtoshi R."/>
            <person name="Moran D.A.P."/>
            <person name="Shinohara A."/>
            <person name="Yoshida Y."/>
            <person name="Fujiwara M."/>
            <person name="Mori M."/>
            <person name="Tomita M."/>
            <person name="Arakawa K."/>
        </authorList>
    </citation>
    <scope>NUCLEOTIDE SEQUENCE [LARGE SCALE GENOMIC DNA]</scope>
</reference>
<keyword evidence="2" id="KW-1185">Reference proteome</keyword>
<accession>A0A4Y2DVX9</accession>
<comment type="caution">
    <text evidence="1">The sequence shown here is derived from an EMBL/GenBank/DDBJ whole genome shotgun (WGS) entry which is preliminary data.</text>
</comment>
<dbReference type="Proteomes" id="UP000499080">
    <property type="component" value="Unassembled WGS sequence"/>
</dbReference>
<gene>
    <name evidence="1" type="ORF">AVEN_86153_1</name>
</gene>
<dbReference type="AlphaFoldDB" id="A0A4Y2DVX9"/>
<dbReference type="EMBL" id="BGPR01000431">
    <property type="protein sequence ID" value="GBM19814.1"/>
    <property type="molecule type" value="Genomic_DNA"/>
</dbReference>
<evidence type="ECO:0000313" key="2">
    <source>
        <dbReference type="Proteomes" id="UP000499080"/>
    </source>
</evidence>
<name>A0A4Y2DVX9_ARAVE</name>
<proteinExistence type="predicted"/>
<organism evidence="1 2">
    <name type="scientific">Araneus ventricosus</name>
    <name type="common">Orbweaver spider</name>
    <name type="synonym">Epeira ventricosa</name>
    <dbReference type="NCBI Taxonomy" id="182803"/>
    <lineage>
        <taxon>Eukaryota</taxon>
        <taxon>Metazoa</taxon>
        <taxon>Ecdysozoa</taxon>
        <taxon>Arthropoda</taxon>
        <taxon>Chelicerata</taxon>
        <taxon>Arachnida</taxon>
        <taxon>Araneae</taxon>
        <taxon>Araneomorphae</taxon>
        <taxon>Entelegynae</taxon>
        <taxon>Araneoidea</taxon>
        <taxon>Araneidae</taxon>
        <taxon>Araneus</taxon>
    </lineage>
</organism>
<sequence length="173" mass="19538">MLRSPLSCYWTVFTVQSQDDLRNSIQAIEVAYIIIDKKAAFGRCGKNSAREVPFTPATFEDSAKKRQVSRLAEGCIKPTGRGQGQYLVSERKQPSKAANNKEEKKQFYLILFLPIPVCFVLLKRTVMITQPMINDTIVHSLFLGLTTPPWLSPQRLSHLPLDSILRCSGAPWK</sequence>